<dbReference type="Pfam" id="PF04264">
    <property type="entry name" value="YceI"/>
    <property type="match status" value="1"/>
</dbReference>
<comment type="similarity">
    <text evidence="1">Belongs to the UPF0312 family.</text>
</comment>
<evidence type="ECO:0000256" key="1">
    <source>
        <dbReference type="ARBA" id="ARBA00008812"/>
    </source>
</evidence>
<dbReference type="Proteomes" id="UP000029507">
    <property type="component" value="Chromosome"/>
</dbReference>
<keyword evidence="3" id="KW-0472">Membrane</keyword>
<evidence type="ECO:0000256" key="2">
    <source>
        <dbReference type="SAM" id="MobiDB-lite"/>
    </source>
</evidence>
<accession>A0A089LP22</accession>
<dbReference type="PANTHER" id="PTHR34406">
    <property type="entry name" value="PROTEIN YCEI"/>
    <property type="match status" value="1"/>
</dbReference>
<feature type="compositionally biased region" description="Low complexity" evidence="2">
    <location>
        <begin position="46"/>
        <end position="64"/>
    </location>
</feature>
<keyword evidence="3" id="KW-1133">Transmembrane helix</keyword>
<dbReference type="SUPFAM" id="SSF101874">
    <property type="entry name" value="YceI-like"/>
    <property type="match status" value="1"/>
</dbReference>
<gene>
    <name evidence="5" type="ORF">PSTEL_05480</name>
</gene>
<dbReference type="OrthoDB" id="9811006at2"/>
<proteinExistence type="inferred from homology"/>
<feature type="domain" description="Lipid/polyisoprenoid-binding YceI-like" evidence="4">
    <location>
        <begin position="73"/>
        <end position="236"/>
    </location>
</feature>
<feature type="transmembrane region" description="Helical" evidence="3">
    <location>
        <begin position="12"/>
        <end position="30"/>
    </location>
</feature>
<evidence type="ECO:0000313" key="6">
    <source>
        <dbReference type="Proteomes" id="UP000029507"/>
    </source>
</evidence>
<evidence type="ECO:0000256" key="3">
    <source>
        <dbReference type="SAM" id="Phobius"/>
    </source>
</evidence>
<dbReference type="KEGG" id="pste:PSTEL_05480"/>
<dbReference type="InterPro" id="IPR036761">
    <property type="entry name" value="TTHA0802/YceI-like_sf"/>
</dbReference>
<feature type="region of interest" description="Disordered" evidence="2">
    <location>
        <begin position="45"/>
        <end position="64"/>
    </location>
</feature>
<dbReference type="STRING" id="169760.PSTEL_05480"/>
<dbReference type="AlphaFoldDB" id="A0A089LP22"/>
<dbReference type="InterPro" id="IPR007372">
    <property type="entry name" value="Lipid/polyisoprenoid-bd_YceI"/>
</dbReference>
<sequence>MEEPTLKTRKWIWWIAGIAVVAVIIGYMIMERSLGNNVEIESVIPSQSASPSAGGGTTSATGAAAGEDQLNGQWTIADASKVYWSVTTSRETVNFVDDAVTGSWTVDLNDPSAMKGEGKVDMSALDSGNGQRDEHVKSDDFLAIGTYPESTFTAASFSELPKEWTEGTSVPVEIKGNLTVKGISKEVVFKSEAAYSGGQLLLSGTTQVTFSDFGMTNPHNVVLETENEFEVRLELVLTKS</sequence>
<protein>
    <recommendedName>
        <fullName evidence="4">Lipid/polyisoprenoid-binding YceI-like domain-containing protein</fullName>
    </recommendedName>
</protein>
<dbReference type="HOGENOM" id="CLU_1174499_0_0_9"/>
<dbReference type="SMART" id="SM00867">
    <property type="entry name" value="YceI"/>
    <property type="match status" value="1"/>
</dbReference>
<dbReference type="Gene3D" id="2.40.128.110">
    <property type="entry name" value="Lipid/polyisoprenoid-binding, YceI-like"/>
    <property type="match status" value="1"/>
</dbReference>
<keyword evidence="3" id="KW-0812">Transmembrane</keyword>
<dbReference type="PANTHER" id="PTHR34406:SF1">
    <property type="entry name" value="PROTEIN YCEI"/>
    <property type="match status" value="1"/>
</dbReference>
<dbReference type="EMBL" id="CP009286">
    <property type="protein sequence ID" value="AIQ62632.1"/>
    <property type="molecule type" value="Genomic_DNA"/>
</dbReference>
<reference evidence="5 6" key="1">
    <citation type="submission" date="2014-08" db="EMBL/GenBank/DDBJ databases">
        <title>Comparative genomics of the Paenibacillus odorifer group.</title>
        <authorList>
            <person name="den Bakker H.C."/>
            <person name="Tsai Y.-C."/>
            <person name="Martin N."/>
            <person name="Korlach J."/>
            <person name="Wiedmann M."/>
        </authorList>
    </citation>
    <scope>NUCLEOTIDE SEQUENCE [LARGE SCALE GENOMIC DNA]</scope>
    <source>
        <strain evidence="5 6">DSM 14472</strain>
    </source>
</reference>
<evidence type="ECO:0000259" key="4">
    <source>
        <dbReference type="SMART" id="SM00867"/>
    </source>
</evidence>
<organism evidence="5 6">
    <name type="scientific">Paenibacillus stellifer</name>
    <dbReference type="NCBI Taxonomy" id="169760"/>
    <lineage>
        <taxon>Bacteria</taxon>
        <taxon>Bacillati</taxon>
        <taxon>Bacillota</taxon>
        <taxon>Bacilli</taxon>
        <taxon>Bacillales</taxon>
        <taxon>Paenibacillaceae</taxon>
        <taxon>Paenibacillus</taxon>
    </lineage>
</organism>
<keyword evidence="6" id="KW-1185">Reference proteome</keyword>
<name>A0A089LP22_9BACL</name>
<evidence type="ECO:0000313" key="5">
    <source>
        <dbReference type="EMBL" id="AIQ62632.1"/>
    </source>
</evidence>